<evidence type="ECO:0008006" key="4">
    <source>
        <dbReference type="Google" id="ProtNLM"/>
    </source>
</evidence>
<protein>
    <recommendedName>
        <fullName evidence="4">Late embryogenesis abundant protein LEA-2 subgroup domain-containing protein</fullName>
    </recommendedName>
</protein>
<dbReference type="PANTHER" id="PTHR31125:SF13">
    <property type="entry name" value="PROTEIN, PUTATIVE (DUF1163)-RELATED"/>
    <property type="match status" value="1"/>
</dbReference>
<reference evidence="3" key="1">
    <citation type="journal article" date="2011" name="Nat. Genet.">
        <title>The Arabidopsis lyrata genome sequence and the basis of rapid genome size change.</title>
        <authorList>
            <person name="Hu T.T."/>
            <person name="Pattyn P."/>
            <person name="Bakker E.G."/>
            <person name="Cao J."/>
            <person name="Cheng J.-F."/>
            <person name="Clark R.M."/>
            <person name="Fahlgren N."/>
            <person name="Fawcett J.A."/>
            <person name="Grimwood J."/>
            <person name="Gundlach H."/>
            <person name="Haberer G."/>
            <person name="Hollister J.D."/>
            <person name="Ossowski S."/>
            <person name="Ottilar R.P."/>
            <person name="Salamov A.A."/>
            <person name="Schneeberger K."/>
            <person name="Spannagl M."/>
            <person name="Wang X."/>
            <person name="Yang L."/>
            <person name="Nasrallah M.E."/>
            <person name="Bergelson J."/>
            <person name="Carrington J.C."/>
            <person name="Gaut B.S."/>
            <person name="Schmutz J."/>
            <person name="Mayer K.F.X."/>
            <person name="Van de Peer Y."/>
            <person name="Grigoriev I.V."/>
            <person name="Nordborg M."/>
            <person name="Weigel D."/>
            <person name="Guo Y.-L."/>
        </authorList>
    </citation>
    <scope>NUCLEOTIDE SEQUENCE [LARGE SCALE GENOMIC DNA]</scope>
    <source>
        <strain evidence="3">cv. MN47</strain>
    </source>
</reference>
<evidence type="ECO:0000256" key="1">
    <source>
        <dbReference type="SAM" id="Phobius"/>
    </source>
</evidence>
<feature type="transmembrane region" description="Helical" evidence="1">
    <location>
        <begin position="12"/>
        <end position="30"/>
    </location>
</feature>
<gene>
    <name evidence="2" type="ORF">ARALYDRAFT_894807</name>
</gene>
<sequence length="113" mass="12453">MGGDTLPCGCHMVVVGCVYMVVVGCVYILIATNQETSVPNIEITSMDFTVHNITQTRLSANWDLLIRVPSDLPNAYICLQGDIQASLFYKNFTLVTSSGQRLYKFIVQSSSII</sequence>
<dbReference type="PANTHER" id="PTHR31125">
    <property type="entry name" value="F20P5.22 PROTEIN-RELATED"/>
    <property type="match status" value="1"/>
</dbReference>
<keyword evidence="1" id="KW-1133">Transmembrane helix</keyword>
<dbReference type="Proteomes" id="UP000008694">
    <property type="component" value="Unassembled WGS sequence"/>
</dbReference>
<dbReference type="AlphaFoldDB" id="D7KXY0"/>
<accession>D7KXY0</accession>
<evidence type="ECO:0000313" key="3">
    <source>
        <dbReference type="Proteomes" id="UP000008694"/>
    </source>
</evidence>
<name>D7KXY0_ARALL</name>
<dbReference type="Gramene" id="scaffold_201881.1">
    <property type="protein sequence ID" value="scaffold_201881.1"/>
    <property type="gene ID" value="scaffold_201881.1"/>
</dbReference>
<proteinExistence type="predicted"/>
<dbReference type="HOGENOM" id="CLU_2136902_0_0_1"/>
<dbReference type="InterPro" id="IPR009544">
    <property type="entry name" value="DUF1163"/>
</dbReference>
<organism evidence="3">
    <name type="scientific">Arabidopsis lyrata subsp. lyrata</name>
    <name type="common">Lyre-leaved rock-cress</name>
    <dbReference type="NCBI Taxonomy" id="81972"/>
    <lineage>
        <taxon>Eukaryota</taxon>
        <taxon>Viridiplantae</taxon>
        <taxon>Streptophyta</taxon>
        <taxon>Embryophyta</taxon>
        <taxon>Tracheophyta</taxon>
        <taxon>Spermatophyta</taxon>
        <taxon>Magnoliopsida</taxon>
        <taxon>eudicotyledons</taxon>
        <taxon>Gunneridae</taxon>
        <taxon>Pentapetalae</taxon>
        <taxon>rosids</taxon>
        <taxon>malvids</taxon>
        <taxon>Brassicales</taxon>
        <taxon>Brassicaceae</taxon>
        <taxon>Camelineae</taxon>
        <taxon>Arabidopsis</taxon>
    </lineage>
</organism>
<evidence type="ECO:0000313" key="2">
    <source>
        <dbReference type="EMBL" id="EFH63538.1"/>
    </source>
</evidence>
<keyword evidence="3" id="KW-1185">Reference proteome</keyword>
<keyword evidence="1" id="KW-0472">Membrane</keyword>
<dbReference type="EMBL" id="GL348714">
    <property type="protein sequence ID" value="EFH63538.1"/>
    <property type="molecule type" value="Genomic_DNA"/>
</dbReference>
<keyword evidence="1" id="KW-0812">Transmembrane</keyword>